<accession>A0A1B9G6I4</accession>
<proteinExistence type="predicted"/>
<feature type="region of interest" description="Disordered" evidence="1">
    <location>
        <begin position="1"/>
        <end position="53"/>
    </location>
</feature>
<reference evidence="3" key="2">
    <citation type="submission" date="2013-07" db="EMBL/GenBank/DDBJ databases">
        <authorList>
            <consortium name="The Broad Institute Genome Sequencing Platform"/>
            <person name="Cuomo C."/>
            <person name="Litvintseva A."/>
            <person name="Chen Y."/>
            <person name="Heitman J."/>
            <person name="Sun S."/>
            <person name="Springer D."/>
            <person name="Dromer F."/>
            <person name="Young S.K."/>
            <person name="Zeng Q."/>
            <person name="Gargeya S."/>
            <person name="Fitzgerald M."/>
            <person name="Abouelleil A."/>
            <person name="Alvarado L."/>
            <person name="Berlin A.M."/>
            <person name="Chapman S.B."/>
            <person name="Dewar J."/>
            <person name="Goldberg J."/>
            <person name="Griggs A."/>
            <person name="Gujja S."/>
            <person name="Hansen M."/>
            <person name="Howarth C."/>
            <person name="Imamovic A."/>
            <person name="Larimer J."/>
            <person name="McCowan C."/>
            <person name="Murphy C."/>
            <person name="Pearson M."/>
            <person name="Priest M."/>
            <person name="Roberts A."/>
            <person name="Saif S."/>
            <person name="Shea T."/>
            <person name="Sykes S."/>
            <person name="Wortman J."/>
            <person name="Nusbaum C."/>
            <person name="Birren B."/>
        </authorList>
    </citation>
    <scope>NUCLEOTIDE SEQUENCE</scope>
    <source>
        <strain evidence="3">CBS 10118</strain>
    </source>
</reference>
<organism evidence="2">
    <name type="scientific">Kwoniella bestiolae CBS 10118</name>
    <dbReference type="NCBI Taxonomy" id="1296100"/>
    <lineage>
        <taxon>Eukaryota</taxon>
        <taxon>Fungi</taxon>
        <taxon>Dikarya</taxon>
        <taxon>Basidiomycota</taxon>
        <taxon>Agaricomycotina</taxon>
        <taxon>Tremellomycetes</taxon>
        <taxon>Tremellales</taxon>
        <taxon>Cryptococcaceae</taxon>
        <taxon>Kwoniella</taxon>
    </lineage>
</organism>
<dbReference type="GeneID" id="30208732"/>
<dbReference type="EMBL" id="KI894020">
    <property type="protein sequence ID" value="OCF26647.1"/>
    <property type="molecule type" value="Genomic_DNA"/>
</dbReference>
<reference evidence="3" key="4">
    <citation type="submission" date="2024-02" db="EMBL/GenBank/DDBJ databases">
        <title>Comparative genomics of Cryptococcus and Kwoniella reveals pathogenesis evolution and contrasting modes of karyotype evolution via chromosome fusion or intercentromeric recombination.</title>
        <authorList>
            <person name="Coelho M.A."/>
            <person name="David-Palma M."/>
            <person name="Shea T."/>
            <person name="Bowers K."/>
            <person name="McGinley-Smith S."/>
            <person name="Mohammad A.W."/>
            <person name="Gnirke A."/>
            <person name="Yurkov A.M."/>
            <person name="Nowrousian M."/>
            <person name="Sun S."/>
            <person name="Cuomo C.A."/>
            <person name="Heitman J."/>
        </authorList>
    </citation>
    <scope>NUCLEOTIDE SEQUENCE</scope>
    <source>
        <strain evidence="3">CBS 10118</strain>
    </source>
</reference>
<sequence length="239" mass="27144">MSANVTSTSSSGHQSTRGKPPKLMLQLTGTSTHPSASPGDPSEPEPLGESDDNKKGKYIIYRCLDRGLTYCRKDGSYRTPNVTLPGAPSCEESNDVVEEYDHYFKETVGNVSDETKTFRDTLRSEFSSKYNQWTLTLENPMVKASEAFKRYTEIYQETCRDLLVSWTTDRVKAFRADRTDNQDFEIEFVDKKPDYVRHIPTCLHSEVPEAIKMNEYVKGVNDHFEGGSIRASILSRIMQ</sequence>
<dbReference type="AlphaFoldDB" id="A0A1B9G6I4"/>
<gene>
    <name evidence="2" type="ORF">I302_04333</name>
    <name evidence="3" type="ORF">I302_100956</name>
</gene>
<evidence type="ECO:0000256" key="1">
    <source>
        <dbReference type="SAM" id="MobiDB-lite"/>
    </source>
</evidence>
<reference evidence="2" key="3">
    <citation type="submission" date="2014-01" db="EMBL/GenBank/DDBJ databases">
        <title>Evolution of pathogenesis and genome organization in the Tremellales.</title>
        <authorList>
            <person name="Cuomo C."/>
            <person name="Litvintseva A."/>
            <person name="Heitman J."/>
            <person name="Chen Y."/>
            <person name="Sun S."/>
            <person name="Springer D."/>
            <person name="Dromer F."/>
            <person name="Young S."/>
            <person name="Zeng Q."/>
            <person name="Chapman S."/>
            <person name="Gujja S."/>
            <person name="Saif S."/>
            <person name="Birren B."/>
        </authorList>
    </citation>
    <scope>NUCLEOTIDE SEQUENCE</scope>
    <source>
        <strain evidence="2">CBS 10118</strain>
    </source>
</reference>
<reference evidence="2" key="1">
    <citation type="submission" date="2013-07" db="EMBL/GenBank/DDBJ databases">
        <title>The Genome Sequence of Cryptococcus bestiolae CBS10118.</title>
        <authorList>
            <consortium name="The Broad Institute Genome Sequencing Platform"/>
            <person name="Cuomo C."/>
            <person name="Litvintseva A."/>
            <person name="Chen Y."/>
            <person name="Heitman J."/>
            <person name="Sun S."/>
            <person name="Springer D."/>
            <person name="Dromer F."/>
            <person name="Young S.K."/>
            <person name="Zeng Q."/>
            <person name="Gargeya S."/>
            <person name="Fitzgerald M."/>
            <person name="Abouelleil A."/>
            <person name="Alvarado L."/>
            <person name="Berlin A.M."/>
            <person name="Chapman S.B."/>
            <person name="Dewar J."/>
            <person name="Goldberg J."/>
            <person name="Griggs A."/>
            <person name="Gujja S."/>
            <person name="Hansen M."/>
            <person name="Howarth C."/>
            <person name="Imamovic A."/>
            <person name="Larimer J."/>
            <person name="McCowan C."/>
            <person name="Murphy C."/>
            <person name="Pearson M."/>
            <person name="Priest M."/>
            <person name="Roberts A."/>
            <person name="Saif S."/>
            <person name="Shea T."/>
            <person name="Sykes S."/>
            <person name="Wortman J."/>
            <person name="Nusbaum C."/>
            <person name="Birren B."/>
        </authorList>
    </citation>
    <scope>NUCLEOTIDE SEQUENCE [LARGE SCALE GENOMIC DNA]</scope>
    <source>
        <strain evidence="2">CBS 10118</strain>
    </source>
</reference>
<keyword evidence="4" id="KW-1185">Reference proteome</keyword>
<dbReference type="EMBL" id="CP144541">
    <property type="protein sequence ID" value="WVW78993.1"/>
    <property type="molecule type" value="Genomic_DNA"/>
</dbReference>
<evidence type="ECO:0000313" key="2">
    <source>
        <dbReference type="EMBL" id="OCF26647.1"/>
    </source>
</evidence>
<dbReference type="RefSeq" id="XP_019047717.1">
    <property type="nucleotide sequence ID" value="XM_019190969.1"/>
</dbReference>
<feature type="compositionally biased region" description="Polar residues" evidence="1">
    <location>
        <begin position="1"/>
        <end position="17"/>
    </location>
</feature>
<dbReference type="Proteomes" id="UP000092730">
    <property type="component" value="Chromosome 1"/>
</dbReference>
<evidence type="ECO:0000313" key="4">
    <source>
        <dbReference type="Proteomes" id="UP000092730"/>
    </source>
</evidence>
<name>A0A1B9G6I4_9TREE</name>
<dbReference type="VEuPathDB" id="FungiDB:I302_04333"/>
<protein>
    <submittedName>
        <fullName evidence="2">Uncharacterized protein</fullName>
    </submittedName>
</protein>
<dbReference type="KEGG" id="kbi:30208732"/>
<evidence type="ECO:0000313" key="3">
    <source>
        <dbReference type="EMBL" id="WVW78993.1"/>
    </source>
</evidence>